<dbReference type="AlphaFoldDB" id="A0A3D8PGA5"/>
<gene>
    <name evidence="1" type="ORF">CWR45_18265</name>
</gene>
<dbReference type="Proteomes" id="UP000256520">
    <property type="component" value="Unassembled WGS sequence"/>
</dbReference>
<dbReference type="Gene3D" id="3.40.50.720">
    <property type="entry name" value="NAD(P)-binding Rossmann-like Domain"/>
    <property type="match status" value="1"/>
</dbReference>
<reference evidence="2" key="1">
    <citation type="submission" date="2017-11" db="EMBL/GenBank/DDBJ databases">
        <authorList>
            <person name="Zhu W."/>
        </authorList>
    </citation>
    <scope>NUCLEOTIDE SEQUENCE [LARGE SCALE GENOMIC DNA]</scope>
    <source>
        <strain evidence="2">CAU 1051</strain>
    </source>
</reference>
<dbReference type="RefSeq" id="WP_115751301.1">
    <property type="nucleotide sequence ID" value="NZ_PIOD01000026.1"/>
</dbReference>
<dbReference type="EMBL" id="PIOD01000026">
    <property type="protein sequence ID" value="RDW15113.1"/>
    <property type="molecule type" value="Genomic_DNA"/>
</dbReference>
<organism evidence="1 2">
    <name type="scientific">Oceanobacillus chungangensis</name>
    <dbReference type="NCBI Taxonomy" id="1229152"/>
    <lineage>
        <taxon>Bacteria</taxon>
        <taxon>Bacillati</taxon>
        <taxon>Bacillota</taxon>
        <taxon>Bacilli</taxon>
        <taxon>Bacillales</taxon>
        <taxon>Bacillaceae</taxon>
        <taxon>Oceanobacillus</taxon>
    </lineage>
</organism>
<evidence type="ECO:0000313" key="2">
    <source>
        <dbReference type="Proteomes" id="UP000256520"/>
    </source>
</evidence>
<dbReference type="SUPFAM" id="SSF51735">
    <property type="entry name" value="NAD(P)-binding Rossmann-fold domains"/>
    <property type="match status" value="1"/>
</dbReference>
<comment type="caution">
    <text evidence="1">The sequence shown here is derived from an EMBL/GenBank/DDBJ whole genome shotgun (WGS) entry which is preliminary data.</text>
</comment>
<sequence>MKHALVVGGTGMLSGVSLWLFEQGYHVSIIARNSDRMKDLMEQTDLDSHVTPLFVDYSNHDELQKKVHATINKNDAIDIVVAWIHSTAPNALKIIAEEVLISKSEWELFHVLGSSSDLNRIKREVIIPTGCSYHQVQLGFVIEGSRSRWLTSKEISDGVIEAIKKGNKILTIGQIDSWEKHP</sequence>
<dbReference type="OrthoDB" id="7922774at2"/>
<dbReference type="NCBIfam" id="NF006168">
    <property type="entry name" value="PRK08309.1"/>
    <property type="match status" value="1"/>
</dbReference>
<evidence type="ECO:0000313" key="1">
    <source>
        <dbReference type="EMBL" id="RDW15113.1"/>
    </source>
</evidence>
<proteinExistence type="predicted"/>
<protein>
    <submittedName>
        <fullName evidence="1">Short-chain dehydrogenase</fullName>
    </submittedName>
</protein>
<accession>A0A3D8PGA5</accession>
<name>A0A3D8PGA5_9BACI</name>
<dbReference type="InterPro" id="IPR036291">
    <property type="entry name" value="NAD(P)-bd_dom_sf"/>
</dbReference>
<keyword evidence="2" id="KW-1185">Reference proteome</keyword>